<dbReference type="PANTHER" id="PTHR43065">
    <property type="entry name" value="SENSOR HISTIDINE KINASE"/>
    <property type="match status" value="1"/>
</dbReference>
<keyword evidence="12" id="KW-1185">Reference proteome</keyword>
<dbReference type="InterPro" id="IPR004358">
    <property type="entry name" value="Sig_transdc_His_kin-like_C"/>
</dbReference>
<dbReference type="PANTHER" id="PTHR43065:SF10">
    <property type="entry name" value="PEROXIDE STRESS-ACTIVATED HISTIDINE KINASE MAK3"/>
    <property type="match status" value="1"/>
</dbReference>
<dbReference type="Gene3D" id="3.30.450.20">
    <property type="entry name" value="PAS domain"/>
    <property type="match status" value="1"/>
</dbReference>
<keyword evidence="8" id="KW-0902">Two-component regulatory system</keyword>
<evidence type="ECO:0000256" key="5">
    <source>
        <dbReference type="ARBA" id="ARBA00022741"/>
    </source>
</evidence>
<keyword evidence="5" id="KW-0547">Nucleotide-binding</keyword>
<evidence type="ECO:0000256" key="8">
    <source>
        <dbReference type="ARBA" id="ARBA00023012"/>
    </source>
</evidence>
<dbReference type="InterPro" id="IPR005467">
    <property type="entry name" value="His_kinase_dom"/>
</dbReference>
<dbReference type="SUPFAM" id="SSF55874">
    <property type="entry name" value="ATPase domain of HSP90 chaperone/DNA topoisomerase II/histidine kinase"/>
    <property type="match status" value="1"/>
</dbReference>
<keyword evidence="6" id="KW-0418">Kinase</keyword>
<dbReference type="SMART" id="SM00091">
    <property type="entry name" value="PAS"/>
    <property type="match status" value="1"/>
</dbReference>
<dbReference type="Gene3D" id="3.30.565.10">
    <property type="entry name" value="Histidine kinase-like ATPase, C-terminal domain"/>
    <property type="match status" value="1"/>
</dbReference>
<dbReference type="Proteomes" id="UP000825799">
    <property type="component" value="Chromosome"/>
</dbReference>
<dbReference type="InterPro" id="IPR003594">
    <property type="entry name" value="HATPase_dom"/>
</dbReference>
<evidence type="ECO:0000256" key="3">
    <source>
        <dbReference type="ARBA" id="ARBA00022553"/>
    </source>
</evidence>
<evidence type="ECO:0000313" key="11">
    <source>
        <dbReference type="EMBL" id="QYO79014.1"/>
    </source>
</evidence>
<keyword evidence="7" id="KW-0067">ATP-binding</keyword>
<dbReference type="PRINTS" id="PR00344">
    <property type="entry name" value="BCTRLSENSOR"/>
</dbReference>
<dbReference type="InterPro" id="IPR036097">
    <property type="entry name" value="HisK_dim/P_sf"/>
</dbReference>
<proteinExistence type="predicted"/>
<protein>
    <recommendedName>
        <fullName evidence="2">histidine kinase</fullName>
        <ecNumber evidence="2">2.7.13.3</ecNumber>
    </recommendedName>
</protein>
<dbReference type="Gene3D" id="1.10.287.130">
    <property type="match status" value="1"/>
</dbReference>
<dbReference type="InterPro" id="IPR000014">
    <property type="entry name" value="PAS"/>
</dbReference>
<name>A0ABX8WMH3_9HYPH</name>
<dbReference type="NCBIfam" id="TIGR00229">
    <property type="entry name" value="sensory_box"/>
    <property type="match status" value="1"/>
</dbReference>
<keyword evidence="3" id="KW-0597">Phosphoprotein</keyword>
<dbReference type="EMBL" id="CP080590">
    <property type="protein sequence ID" value="QYO79014.1"/>
    <property type="molecule type" value="Genomic_DNA"/>
</dbReference>
<dbReference type="PROSITE" id="PS50109">
    <property type="entry name" value="HIS_KIN"/>
    <property type="match status" value="1"/>
</dbReference>
<dbReference type="CDD" id="cd00082">
    <property type="entry name" value="HisKA"/>
    <property type="match status" value="1"/>
</dbReference>
<dbReference type="SMART" id="SM00387">
    <property type="entry name" value="HATPase_c"/>
    <property type="match status" value="1"/>
</dbReference>
<dbReference type="InterPro" id="IPR035965">
    <property type="entry name" value="PAS-like_dom_sf"/>
</dbReference>
<comment type="catalytic activity">
    <reaction evidence="1">
        <text>ATP + protein L-histidine = ADP + protein N-phospho-L-histidine.</text>
        <dbReference type="EC" id="2.7.13.3"/>
    </reaction>
</comment>
<accession>A0ABX8WMH3</accession>
<dbReference type="Pfam" id="PF00512">
    <property type="entry name" value="HisKA"/>
    <property type="match status" value="1"/>
</dbReference>
<dbReference type="InterPro" id="IPR013767">
    <property type="entry name" value="PAS_fold"/>
</dbReference>
<dbReference type="PROSITE" id="PS50112">
    <property type="entry name" value="PAS"/>
    <property type="match status" value="1"/>
</dbReference>
<evidence type="ECO:0000256" key="6">
    <source>
        <dbReference type="ARBA" id="ARBA00022777"/>
    </source>
</evidence>
<dbReference type="SUPFAM" id="SSF47384">
    <property type="entry name" value="Homodimeric domain of signal transducing histidine kinase"/>
    <property type="match status" value="1"/>
</dbReference>
<feature type="domain" description="Histidine kinase" evidence="9">
    <location>
        <begin position="209"/>
        <end position="422"/>
    </location>
</feature>
<feature type="domain" description="PAS" evidence="10">
    <location>
        <begin position="62"/>
        <end position="132"/>
    </location>
</feature>
<evidence type="ECO:0000259" key="10">
    <source>
        <dbReference type="PROSITE" id="PS50112"/>
    </source>
</evidence>
<dbReference type="EC" id="2.7.13.3" evidence="2"/>
<reference evidence="11 12" key="1">
    <citation type="submission" date="2021-08" db="EMBL/GenBank/DDBJ databases">
        <title>Devosia salina sp. nov., isolated from the South China Sea sediment.</title>
        <authorList>
            <person name="Zhou Z."/>
        </authorList>
    </citation>
    <scope>NUCLEOTIDE SEQUENCE [LARGE SCALE GENOMIC DNA]</scope>
    <source>
        <strain evidence="11 12">SCS-3</strain>
    </source>
</reference>
<keyword evidence="4" id="KW-0808">Transferase</keyword>
<evidence type="ECO:0000256" key="7">
    <source>
        <dbReference type="ARBA" id="ARBA00022840"/>
    </source>
</evidence>
<organism evidence="11 12">
    <name type="scientific">Devosia salina</name>
    <dbReference type="NCBI Taxonomy" id="2860336"/>
    <lineage>
        <taxon>Bacteria</taxon>
        <taxon>Pseudomonadati</taxon>
        <taxon>Pseudomonadota</taxon>
        <taxon>Alphaproteobacteria</taxon>
        <taxon>Hyphomicrobiales</taxon>
        <taxon>Devosiaceae</taxon>
        <taxon>Devosia</taxon>
    </lineage>
</organism>
<evidence type="ECO:0000259" key="9">
    <source>
        <dbReference type="PROSITE" id="PS50109"/>
    </source>
</evidence>
<dbReference type="InterPro" id="IPR003661">
    <property type="entry name" value="HisK_dim/P_dom"/>
</dbReference>
<evidence type="ECO:0000313" key="12">
    <source>
        <dbReference type="Proteomes" id="UP000825799"/>
    </source>
</evidence>
<sequence>MLATALAAPIVYLQLGADTSTASLPANVALFIIIGLGLSWGGSQLHAARQRERRTANYLAERSMELDTLLNTVIDAAVVIEDDGRIRSINPAARRQFGYEPAELVGKNVSMLMPEPYKGRHDGYLARYLRTGERRIIGTDRVVVGARKDGTTFPMKLAVGEMALNGNRHFIGFIRDLTAMEETASRLQQSQNEVARLARYNELGEMASTLAHELNQPLAAVVNYVQGAQRLLTDATDPKLVQLQAALQEATRQTLRAGDIIRHLREFVTRGDADMQPSDVKTLVEEASALALAGSSESGIRTYFELSDTPPVLANRIQVQQVLLNLIRNAMEAMRESENKVLTVRTSVDDGFVSVDVIDTGPGIPPDIQARLYQPFVTGKRGGMGIGLSIAKRIAEAHGGTISAGSTPTGGTRFHFSLPVLEEEPDAE</sequence>
<dbReference type="CDD" id="cd00130">
    <property type="entry name" value="PAS"/>
    <property type="match status" value="1"/>
</dbReference>
<gene>
    <name evidence="11" type="ORF">K1X15_07115</name>
</gene>
<evidence type="ECO:0000256" key="2">
    <source>
        <dbReference type="ARBA" id="ARBA00012438"/>
    </source>
</evidence>
<evidence type="ECO:0000256" key="1">
    <source>
        <dbReference type="ARBA" id="ARBA00000085"/>
    </source>
</evidence>
<dbReference type="Pfam" id="PF02518">
    <property type="entry name" value="HATPase_c"/>
    <property type="match status" value="1"/>
</dbReference>
<dbReference type="Pfam" id="PF00989">
    <property type="entry name" value="PAS"/>
    <property type="match status" value="1"/>
</dbReference>
<evidence type="ECO:0000256" key="4">
    <source>
        <dbReference type="ARBA" id="ARBA00022679"/>
    </source>
</evidence>
<dbReference type="SUPFAM" id="SSF55785">
    <property type="entry name" value="PYP-like sensor domain (PAS domain)"/>
    <property type="match status" value="1"/>
</dbReference>
<dbReference type="SMART" id="SM00388">
    <property type="entry name" value="HisKA"/>
    <property type="match status" value="1"/>
</dbReference>
<dbReference type="InterPro" id="IPR036890">
    <property type="entry name" value="HATPase_C_sf"/>
</dbReference>